<keyword evidence="1" id="KW-0597">Phosphoprotein</keyword>
<organism evidence="3 4">
    <name type="scientific">Microlunatus elymi</name>
    <dbReference type="NCBI Taxonomy" id="2596828"/>
    <lineage>
        <taxon>Bacteria</taxon>
        <taxon>Bacillati</taxon>
        <taxon>Actinomycetota</taxon>
        <taxon>Actinomycetes</taxon>
        <taxon>Propionibacteriales</taxon>
        <taxon>Propionibacteriaceae</taxon>
        <taxon>Microlunatus</taxon>
    </lineage>
</organism>
<dbReference type="InterPro" id="IPR011006">
    <property type="entry name" value="CheY-like_superfamily"/>
</dbReference>
<dbReference type="GO" id="GO:0000160">
    <property type="term" value="P:phosphorelay signal transduction system"/>
    <property type="evidence" value="ECO:0007669"/>
    <property type="project" value="InterPro"/>
</dbReference>
<feature type="domain" description="Response regulatory" evidence="2">
    <location>
        <begin position="11"/>
        <end position="129"/>
    </location>
</feature>
<accession>A0A516Q2K0</accession>
<dbReference type="OrthoDB" id="3395459at2"/>
<dbReference type="AlphaFoldDB" id="A0A516Q2K0"/>
<evidence type="ECO:0000313" key="3">
    <source>
        <dbReference type="EMBL" id="QDP97646.1"/>
    </source>
</evidence>
<dbReference type="KEGG" id="mik:FOE78_18570"/>
<feature type="modified residue" description="4-aspartylphosphate" evidence="1">
    <location>
        <position position="66"/>
    </location>
</feature>
<gene>
    <name evidence="3" type="ORF">FOE78_18570</name>
</gene>
<dbReference type="Gene3D" id="3.40.50.2300">
    <property type="match status" value="1"/>
</dbReference>
<dbReference type="RefSeq" id="WP_143987603.1">
    <property type="nucleotide sequence ID" value="NZ_CP041692.1"/>
</dbReference>
<dbReference type="Proteomes" id="UP000319263">
    <property type="component" value="Chromosome"/>
</dbReference>
<protein>
    <recommendedName>
        <fullName evidence="2">Response regulatory domain-containing protein</fullName>
    </recommendedName>
</protein>
<dbReference type="SUPFAM" id="SSF52172">
    <property type="entry name" value="CheY-like"/>
    <property type="match status" value="1"/>
</dbReference>
<dbReference type="EMBL" id="CP041692">
    <property type="protein sequence ID" value="QDP97646.1"/>
    <property type="molecule type" value="Genomic_DNA"/>
</dbReference>
<dbReference type="PROSITE" id="PS50110">
    <property type="entry name" value="RESPONSE_REGULATORY"/>
    <property type="match status" value="1"/>
</dbReference>
<evidence type="ECO:0000313" key="4">
    <source>
        <dbReference type="Proteomes" id="UP000319263"/>
    </source>
</evidence>
<dbReference type="InterPro" id="IPR001789">
    <property type="entry name" value="Sig_transdc_resp-reg_receiver"/>
</dbReference>
<evidence type="ECO:0000256" key="1">
    <source>
        <dbReference type="PROSITE-ProRule" id="PRU00169"/>
    </source>
</evidence>
<name>A0A516Q2K0_9ACTN</name>
<sequence>MAEESPNRVATVLVYASDRTIRAQVRAALGRRVAADLPDVRIVEAATQPAVMKAADAGGIDLFVLDGEARPGGMGVCRQLKDETFNCPPVLILAGRPDDAWLATWSRAEAVAPHPIEPVTLPTVVANLLRQRLDPSHAGRPRSVA</sequence>
<evidence type="ECO:0000259" key="2">
    <source>
        <dbReference type="PROSITE" id="PS50110"/>
    </source>
</evidence>
<reference evidence="3 4" key="1">
    <citation type="submission" date="2019-07" db="EMBL/GenBank/DDBJ databases">
        <title>Microlunatus dokdonensis sp. nov. isolated from the rhizospheric soil of the wild plant Elymus tsukushiensis.</title>
        <authorList>
            <person name="Ghim S.-Y."/>
            <person name="Hwang Y.-J."/>
            <person name="Son J.-S."/>
            <person name="Shin J.-H."/>
        </authorList>
    </citation>
    <scope>NUCLEOTIDE SEQUENCE [LARGE SCALE GENOMIC DNA]</scope>
    <source>
        <strain evidence="3 4">KUDC0627</strain>
    </source>
</reference>
<keyword evidence="4" id="KW-1185">Reference proteome</keyword>
<proteinExistence type="predicted"/>